<protein>
    <submittedName>
        <fullName evidence="7">Biotin transport system permease protein</fullName>
    </submittedName>
</protein>
<feature type="transmembrane region" description="Helical" evidence="6">
    <location>
        <begin position="69"/>
        <end position="88"/>
    </location>
</feature>
<evidence type="ECO:0000256" key="4">
    <source>
        <dbReference type="ARBA" id="ARBA00023136"/>
    </source>
</evidence>
<accession>A0A4Q7U4R7</accession>
<keyword evidence="3 6" id="KW-1133">Transmembrane helix</keyword>
<comment type="subcellular location">
    <subcellularLocation>
        <location evidence="1">Membrane</location>
        <topology evidence="1">Multi-pass membrane protein</topology>
    </subcellularLocation>
</comment>
<organism evidence="7 8">
    <name type="scientific">Leucobacter luti</name>
    <dbReference type="NCBI Taxonomy" id="340320"/>
    <lineage>
        <taxon>Bacteria</taxon>
        <taxon>Bacillati</taxon>
        <taxon>Actinomycetota</taxon>
        <taxon>Actinomycetes</taxon>
        <taxon>Micrococcales</taxon>
        <taxon>Microbacteriaceae</taxon>
        <taxon>Leucobacter</taxon>
    </lineage>
</organism>
<evidence type="ECO:0000256" key="2">
    <source>
        <dbReference type="ARBA" id="ARBA00022692"/>
    </source>
</evidence>
<comment type="caution">
    <text evidence="7">The sequence shown here is derived from an EMBL/GenBank/DDBJ whole genome shotgun (WGS) entry which is preliminary data.</text>
</comment>
<dbReference type="GO" id="GO:0005886">
    <property type="term" value="C:plasma membrane"/>
    <property type="evidence" value="ECO:0007669"/>
    <property type="project" value="UniProtKB-ARBA"/>
</dbReference>
<evidence type="ECO:0000313" key="7">
    <source>
        <dbReference type="EMBL" id="RZT67112.1"/>
    </source>
</evidence>
<dbReference type="PANTHER" id="PTHR33514:SF13">
    <property type="entry name" value="PROTEIN ABCI12, CHLOROPLASTIC"/>
    <property type="match status" value="1"/>
</dbReference>
<name>A0A4Q7U4R7_9MICO</name>
<dbReference type="EMBL" id="SHKI01000003">
    <property type="protein sequence ID" value="RZT67112.1"/>
    <property type="molecule type" value="Genomic_DNA"/>
</dbReference>
<dbReference type="RefSeq" id="WP_130453423.1">
    <property type="nucleotide sequence ID" value="NZ_QYAG01000001.1"/>
</dbReference>
<dbReference type="Pfam" id="PF02361">
    <property type="entry name" value="CbiQ"/>
    <property type="match status" value="1"/>
</dbReference>
<dbReference type="PANTHER" id="PTHR33514">
    <property type="entry name" value="PROTEIN ABCI12, CHLOROPLASTIC"/>
    <property type="match status" value="1"/>
</dbReference>
<gene>
    <name evidence="7" type="ORF">EV139_1246</name>
</gene>
<keyword evidence="8" id="KW-1185">Reference proteome</keyword>
<reference evidence="7 8" key="1">
    <citation type="journal article" date="2015" name="Stand. Genomic Sci.">
        <title>Genomic Encyclopedia of Bacterial and Archaeal Type Strains, Phase III: the genomes of soil and plant-associated and newly described type strains.</title>
        <authorList>
            <person name="Whitman W.B."/>
            <person name="Woyke T."/>
            <person name="Klenk H.P."/>
            <person name="Zhou Y."/>
            <person name="Lilburn T.G."/>
            <person name="Beck B.J."/>
            <person name="De Vos P."/>
            <person name="Vandamme P."/>
            <person name="Eisen J.A."/>
            <person name="Garrity G."/>
            <person name="Hugenholtz P."/>
            <person name="Kyrpides N.C."/>
        </authorList>
    </citation>
    <scope>NUCLEOTIDE SEQUENCE [LARGE SCALE GENOMIC DNA]</scope>
    <source>
        <strain evidence="7 8">RF6</strain>
    </source>
</reference>
<feature type="transmembrane region" description="Helical" evidence="6">
    <location>
        <begin position="26"/>
        <end position="57"/>
    </location>
</feature>
<keyword evidence="4 6" id="KW-0472">Membrane</keyword>
<dbReference type="InterPro" id="IPR003339">
    <property type="entry name" value="ABC/ECF_trnsptr_transmembrane"/>
</dbReference>
<evidence type="ECO:0000256" key="3">
    <source>
        <dbReference type="ARBA" id="ARBA00022989"/>
    </source>
</evidence>
<evidence type="ECO:0000256" key="1">
    <source>
        <dbReference type="ARBA" id="ARBA00004141"/>
    </source>
</evidence>
<dbReference type="CDD" id="cd16914">
    <property type="entry name" value="EcfT"/>
    <property type="match status" value="1"/>
</dbReference>
<evidence type="ECO:0000313" key="8">
    <source>
        <dbReference type="Proteomes" id="UP000291832"/>
    </source>
</evidence>
<sequence length="218" mass="23343">MSTVSPLGAYIPGTGPLHRLRPGAKLLGLFVFATAVVALRGAASTGVLLAAAIALALLAGLRGRDFWRVVRGFTIIAVPLFAFQAWQHGWERGFEVVGDLFALIIAASAVTASTAVDDMLDTVAWALRPLRPLGVDPERVAFAFSLVIRAIPSILEVAHETRAAARARGLERSLRARVVPLVLRTVAQAQLTGEAMTARGIGDEEPEPRPRRRTRTTP</sequence>
<dbReference type="Proteomes" id="UP000291832">
    <property type="component" value="Unassembled WGS sequence"/>
</dbReference>
<proteinExistence type="predicted"/>
<evidence type="ECO:0000256" key="6">
    <source>
        <dbReference type="SAM" id="Phobius"/>
    </source>
</evidence>
<keyword evidence="2 6" id="KW-0812">Transmembrane</keyword>
<evidence type="ECO:0000256" key="5">
    <source>
        <dbReference type="SAM" id="MobiDB-lite"/>
    </source>
</evidence>
<dbReference type="OrthoDB" id="509049at2"/>
<feature type="region of interest" description="Disordered" evidence="5">
    <location>
        <begin position="194"/>
        <end position="218"/>
    </location>
</feature>
<dbReference type="AlphaFoldDB" id="A0A4Q7U4R7"/>
<feature type="transmembrane region" description="Helical" evidence="6">
    <location>
        <begin position="100"/>
        <end position="120"/>
    </location>
</feature>